<reference evidence="2" key="1">
    <citation type="journal article" date="2011" name="Plant Physiol.">
        <title>Comprehensive sequence analysis of 24,783 barley full-length cDNAs derived from 12 clone libraries.</title>
        <authorList>
            <person name="Matsumoto T."/>
            <person name="Tanaka T."/>
            <person name="Sakai H."/>
            <person name="Amano N."/>
            <person name="Kanamori H."/>
            <person name="Kurita K."/>
            <person name="Kikuta A."/>
            <person name="Kamiya K."/>
            <person name="Yamamoto M."/>
            <person name="Ikawa H."/>
            <person name="Fujii N."/>
            <person name="Hori K."/>
            <person name="Itoh T."/>
            <person name="Sato K."/>
        </authorList>
    </citation>
    <scope>NUCLEOTIDE SEQUENCE</scope>
</reference>
<organism evidence="2">
    <name type="scientific">Hordeum vulgare subsp. vulgare</name>
    <name type="common">Domesticated barley</name>
    <dbReference type="NCBI Taxonomy" id="112509"/>
    <lineage>
        <taxon>Eukaryota</taxon>
        <taxon>Viridiplantae</taxon>
        <taxon>Streptophyta</taxon>
        <taxon>Embryophyta</taxon>
        <taxon>Tracheophyta</taxon>
        <taxon>Spermatophyta</taxon>
        <taxon>Magnoliopsida</taxon>
        <taxon>Liliopsida</taxon>
        <taxon>Poales</taxon>
        <taxon>Poaceae</taxon>
        <taxon>BOP clade</taxon>
        <taxon>Pooideae</taxon>
        <taxon>Triticodae</taxon>
        <taxon>Triticeae</taxon>
        <taxon>Hordeinae</taxon>
        <taxon>Hordeum</taxon>
    </lineage>
</organism>
<feature type="non-terminal residue" evidence="2">
    <location>
        <position position="1"/>
    </location>
</feature>
<sequence>PPPTSSWRPICAPGSATSACRGSWRRPTPARRRPGGRWRGGAGAGDGAAARGRGRGHGAAGRDAGGLGGVQDLDRRAEGGGRPAGARRAPQRDAQRGGVGGAGVPVCGAGQGLPARCPGGAGRAEENPGDAP</sequence>
<evidence type="ECO:0000256" key="1">
    <source>
        <dbReference type="SAM" id="MobiDB-lite"/>
    </source>
</evidence>
<dbReference type="AlphaFoldDB" id="F2E9U8"/>
<feature type="compositionally biased region" description="Gly residues" evidence="1">
    <location>
        <begin position="37"/>
        <end position="46"/>
    </location>
</feature>
<feature type="compositionally biased region" description="Gly residues" evidence="1">
    <location>
        <begin position="57"/>
        <end position="69"/>
    </location>
</feature>
<dbReference type="EMBL" id="AK372923">
    <property type="protein sequence ID" value="BAK04120.1"/>
    <property type="molecule type" value="mRNA"/>
</dbReference>
<name>F2E9U8_HORVV</name>
<proteinExistence type="evidence at transcript level"/>
<accession>F2E9U8</accession>
<evidence type="ECO:0000313" key="2">
    <source>
        <dbReference type="EMBL" id="BAK04120.1"/>
    </source>
</evidence>
<protein>
    <submittedName>
        <fullName evidence="2">Predicted protein</fullName>
    </submittedName>
</protein>
<feature type="region of interest" description="Disordered" evidence="1">
    <location>
        <begin position="1"/>
        <end position="132"/>
    </location>
</feature>